<comment type="function">
    <text evidence="1">May be involved in transcriptional regulation.</text>
</comment>
<keyword evidence="11" id="KW-0539">Nucleus</keyword>
<dbReference type="AlphaFoldDB" id="F7B669"/>
<dbReference type="InParanoid" id="F7B669"/>
<evidence type="ECO:0000256" key="11">
    <source>
        <dbReference type="ARBA" id="ARBA00023242"/>
    </source>
</evidence>
<dbReference type="InterPro" id="IPR036236">
    <property type="entry name" value="Znf_C2H2_sf"/>
</dbReference>
<reference evidence="16" key="2">
    <citation type="submission" date="2025-08" db="UniProtKB">
        <authorList>
            <consortium name="Ensembl"/>
        </authorList>
    </citation>
    <scope>IDENTIFICATION</scope>
</reference>
<gene>
    <name evidence="16" type="primary">ZNF75A</name>
</gene>
<keyword evidence="4" id="KW-0479">Metal-binding</keyword>
<evidence type="ECO:0000256" key="8">
    <source>
        <dbReference type="ARBA" id="ARBA00023015"/>
    </source>
</evidence>
<dbReference type="GO" id="GO:0000981">
    <property type="term" value="F:DNA-binding transcription factor activity, RNA polymerase II-specific"/>
    <property type="evidence" value="ECO:0000318"/>
    <property type="project" value="GO_Central"/>
</dbReference>
<dbReference type="Gene3D" id="6.10.140.140">
    <property type="match status" value="1"/>
</dbReference>
<dbReference type="PROSITE" id="PS00028">
    <property type="entry name" value="ZINC_FINGER_C2H2_1"/>
    <property type="match status" value="5"/>
</dbReference>
<dbReference type="FunFam" id="3.30.160.60:FF:001261">
    <property type="entry name" value="Zinc finger protein 75a"/>
    <property type="match status" value="1"/>
</dbReference>
<feature type="region of interest" description="Disordered" evidence="13">
    <location>
        <begin position="56"/>
        <end position="79"/>
    </location>
</feature>
<evidence type="ECO:0000313" key="17">
    <source>
        <dbReference type="Proteomes" id="UP000002280"/>
    </source>
</evidence>
<reference evidence="16 17" key="1">
    <citation type="journal article" date="2007" name="Nature">
        <title>Genome of the marsupial Monodelphis domestica reveals innovation in non-coding sequences.</title>
        <authorList>
            <person name="Mikkelsen T.S."/>
            <person name="Wakefield M.J."/>
            <person name="Aken B."/>
            <person name="Amemiya C.T."/>
            <person name="Chang J.L."/>
            <person name="Duke S."/>
            <person name="Garber M."/>
            <person name="Gentles A.J."/>
            <person name="Goodstadt L."/>
            <person name="Heger A."/>
            <person name="Jurka J."/>
            <person name="Kamal M."/>
            <person name="Mauceli E."/>
            <person name="Searle S.M."/>
            <person name="Sharpe T."/>
            <person name="Baker M.L."/>
            <person name="Batzer M.A."/>
            <person name="Benos P.V."/>
            <person name="Belov K."/>
            <person name="Clamp M."/>
            <person name="Cook A."/>
            <person name="Cuff J."/>
            <person name="Das R."/>
            <person name="Davidow L."/>
            <person name="Deakin J.E."/>
            <person name="Fazzari M.J."/>
            <person name="Glass J.L."/>
            <person name="Grabherr M."/>
            <person name="Greally J.M."/>
            <person name="Gu W."/>
            <person name="Hore T.A."/>
            <person name="Huttley G.A."/>
            <person name="Kleber M."/>
            <person name="Jirtle R.L."/>
            <person name="Koina E."/>
            <person name="Lee J.T."/>
            <person name="Mahony S."/>
            <person name="Marra M.A."/>
            <person name="Miller R.D."/>
            <person name="Nicholls R.D."/>
            <person name="Oda M."/>
            <person name="Papenfuss A.T."/>
            <person name="Parra Z.E."/>
            <person name="Pollock D.D."/>
            <person name="Ray D.A."/>
            <person name="Schein J.E."/>
            <person name="Speed T.P."/>
            <person name="Thompson K."/>
            <person name="VandeBerg J.L."/>
            <person name="Wade C.M."/>
            <person name="Walker J.A."/>
            <person name="Waters P.D."/>
            <person name="Webber C."/>
            <person name="Weidman J.R."/>
            <person name="Xie X."/>
            <person name="Zody M.C."/>
            <person name="Baldwin J."/>
            <person name="Abdouelleil A."/>
            <person name="Abdulkadir J."/>
            <person name="Abebe A."/>
            <person name="Abera B."/>
            <person name="Abreu J."/>
            <person name="Acer S.C."/>
            <person name="Aftuck L."/>
            <person name="Alexander A."/>
            <person name="An P."/>
            <person name="Anderson E."/>
            <person name="Anderson S."/>
            <person name="Arachi H."/>
            <person name="Azer M."/>
            <person name="Bachantsang P."/>
            <person name="Barry A."/>
            <person name="Bayul T."/>
            <person name="Berlin A."/>
            <person name="Bessette D."/>
            <person name="Bloom T."/>
            <person name="Bloom T."/>
            <person name="Boguslavskiy L."/>
            <person name="Bonnet C."/>
            <person name="Boukhgalter B."/>
            <person name="Bourzgui I."/>
            <person name="Brown A."/>
            <person name="Cahill P."/>
            <person name="Channer S."/>
            <person name="Cheshatsang Y."/>
            <person name="Chuda L."/>
            <person name="Citroen M."/>
            <person name="Collymore A."/>
            <person name="Cooke P."/>
            <person name="Costello M."/>
            <person name="D'Aco K."/>
            <person name="Daza R."/>
            <person name="De Haan G."/>
            <person name="DeGray S."/>
            <person name="DeMaso C."/>
            <person name="Dhargay N."/>
            <person name="Dooley K."/>
            <person name="Dooley E."/>
            <person name="Doricent M."/>
            <person name="Dorje P."/>
            <person name="Dorjee K."/>
            <person name="Dupes A."/>
            <person name="Elong R."/>
            <person name="Falk J."/>
            <person name="Farina A."/>
            <person name="Faro S."/>
            <person name="Ferguson D."/>
            <person name="Fisher S."/>
            <person name="Foley C.D."/>
            <person name="Franke A."/>
            <person name="Friedrich D."/>
            <person name="Gadbois L."/>
            <person name="Gearin G."/>
            <person name="Gearin C.R."/>
            <person name="Giannoukos G."/>
            <person name="Goode T."/>
            <person name="Graham J."/>
            <person name="Grandbois E."/>
            <person name="Grewal S."/>
            <person name="Gyaltsen K."/>
            <person name="Hafez N."/>
            <person name="Hagos B."/>
            <person name="Hall J."/>
            <person name="Henson C."/>
            <person name="Hollinger A."/>
            <person name="Honan T."/>
            <person name="Huard M.D."/>
            <person name="Hughes L."/>
            <person name="Hurhula B."/>
            <person name="Husby M.E."/>
            <person name="Kamat A."/>
            <person name="Kanga B."/>
            <person name="Kashin S."/>
            <person name="Khazanovich D."/>
            <person name="Kisner P."/>
            <person name="Lance K."/>
            <person name="Lara M."/>
            <person name="Lee W."/>
            <person name="Lennon N."/>
            <person name="Letendre F."/>
            <person name="LeVine R."/>
            <person name="Lipovsky A."/>
            <person name="Liu X."/>
            <person name="Liu J."/>
            <person name="Liu S."/>
            <person name="Lokyitsang T."/>
            <person name="Lokyitsang Y."/>
            <person name="Lubonja R."/>
            <person name="Lui A."/>
            <person name="MacDonald P."/>
            <person name="Magnisalis V."/>
            <person name="Maru K."/>
            <person name="Matthews C."/>
            <person name="McCusker W."/>
            <person name="McDonough S."/>
            <person name="Mehta T."/>
            <person name="Meldrim J."/>
            <person name="Meneus L."/>
            <person name="Mihai O."/>
            <person name="Mihalev A."/>
            <person name="Mihova T."/>
            <person name="Mittelman R."/>
            <person name="Mlenga V."/>
            <person name="Montmayeur A."/>
            <person name="Mulrain L."/>
            <person name="Navidi A."/>
            <person name="Naylor J."/>
            <person name="Negash T."/>
            <person name="Nguyen T."/>
            <person name="Nguyen N."/>
            <person name="Nicol R."/>
            <person name="Norbu C."/>
            <person name="Norbu N."/>
            <person name="Novod N."/>
            <person name="O'Neill B."/>
            <person name="Osman S."/>
            <person name="Markiewicz E."/>
            <person name="Oyono O.L."/>
            <person name="Patti C."/>
            <person name="Phunkhang P."/>
            <person name="Pierre F."/>
            <person name="Priest M."/>
            <person name="Raghuraman S."/>
            <person name="Rege F."/>
            <person name="Reyes R."/>
            <person name="Rise C."/>
            <person name="Rogov P."/>
            <person name="Ross K."/>
            <person name="Ryan E."/>
            <person name="Settipalli S."/>
            <person name="Shea T."/>
            <person name="Sherpa N."/>
            <person name="Shi L."/>
            <person name="Shih D."/>
            <person name="Sparrow T."/>
            <person name="Spaulding J."/>
            <person name="Stalker J."/>
            <person name="Stange-Thomann N."/>
            <person name="Stavropoulos S."/>
            <person name="Stone C."/>
            <person name="Strader C."/>
            <person name="Tesfaye S."/>
            <person name="Thomson T."/>
            <person name="Thoulutsang Y."/>
            <person name="Thoulutsang D."/>
            <person name="Topham K."/>
            <person name="Topping I."/>
            <person name="Tsamla T."/>
            <person name="Vassiliev H."/>
            <person name="Vo A."/>
            <person name="Wangchuk T."/>
            <person name="Wangdi T."/>
            <person name="Weiand M."/>
            <person name="Wilkinson J."/>
            <person name="Wilson A."/>
            <person name="Yadav S."/>
            <person name="Young G."/>
            <person name="Yu Q."/>
            <person name="Zembek L."/>
            <person name="Zhong D."/>
            <person name="Zimmer A."/>
            <person name="Zwirko Z."/>
            <person name="Jaffe D.B."/>
            <person name="Alvarez P."/>
            <person name="Brockman W."/>
            <person name="Butler J."/>
            <person name="Chin C."/>
            <person name="Gnerre S."/>
            <person name="MacCallum I."/>
            <person name="Graves J.A."/>
            <person name="Ponting C.P."/>
            <person name="Breen M."/>
            <person name="Samollow P.B."/>
            <person name="Lander E.S."/>
            <person name="Lindblad-Toh K."/>
        </authorList>
    </citation>
    <scope>NUCLEOTIDE SEQUENCE [LARGE SCALE GENOMIC DNA]</scope>
</reference>
<evidence type="ECO:0008006" key="18">
    <source>
        <dbReference type="Google" id="ProtNLM"/>
    </source>
</evidence>
<comment type="subcellular location">
    <subcellularLocation>
        <location evidence="2">Nucleus</location>
    </subcellularLocation>
</comment>
<feature type="domain" description="C2H2-type" evidence="14">
    <location>
        <begin position="199"/>
        <end position="226"/>
    </location>
</feature>
<evidence type="ECO:0000259" key="14">
    <source>
        <dbReference type="PROSITE" id="PS50157"/>
    </source>
</evidence>
<dbReference type="Pfam" id="PF01352">
    <property type="entry name" value="KRAB"/>
    <property type="match status" value="1"/>
</dbReference>
<dbReference type="GeneTree" id="ENSGT00940000162817"/>
<dbReference type="FunFam" id="3.30.160.60:FF:001340">
    <property type="entry name" value="zinc finger protein 75D isoform X1"/>
    <property type="match status" value="1"/>
</dbReference>
<keyword evidence="5" id="KW-0677">Repeat</keyword>
<evidence type="ECO:0000256" key="10">
    <source>
        <dbReference type="ARBA" id="ARBA00023163"/>
    </source>
</evidence>
<comment type="similarity">
    <text evidence="3">Belongs to the krueppel C2H2-type zinc-finger protein family.</text>
</comment>
<dbReference type="FunCoup" id="F7B669">
    <property type="interactions" value="6"/>
</dbReference>
<dbReference type="Proteomes" id="UP000002280">
    <property type="component" value="Chromosome 6"/>
</dbReference>
<feature type="domain" description="C2H2-type" evidence="14">
    <location>
        <begin position="227"/>
        <end position="254"/>
    </location>
</feature>
<keyword evidence="8" id="KW-0805">Transcription regulation</keyword>
<evidence type="ECO:0000313" key="16">
    <source>
        <dbReference type="Ensembl" id="ENSMODP00000034699.3"/>
    </source>
</evidence>
<dbReference type="GeneID" id="100016724"/>
<dbReference type="PANTHER" id="PTHR24384:SF242">
    <property type="entry name" value="ZINC FINGER PROTEIN 628"/>
    <property type="match status" value="1"/>
</dbReference>
<keyword evidence="9" id="KW-0238">DNA-binding</keyword>
<accession>F7B669</accession>
<dbReference type="SMART" id="SM00355">
    <property type="entry name" value="ZnF_C2H2"/>
    <property type="match status" value="5"/>
</dbReference>
<dbReference type="GO" id="GO:0000978">
    <property type="term" value="F:RNA polymerase II cis-regulatory region sequence-specific DNA binding"/>
    <property type="evidence" value="ECO:0000318"/>
    <property type="project" value="GO_Central"/>
</dbReference>
<dbReference type="Ensembl" id="ENSMODT00000036288.3">
    <property type="protein sequence ID" value="ENSMODP00000034699.3"/>
    <property type="gene ID" value="ENSMODG00000027730.2"/>
</dbReference>
<evidence type="ECO:0000256" key="4">
    <source>
        <dbReference type="ARBA" id="ARBA00022723"/>
    </source>
</evidence>
<dbReference type="PROSITE" id="PS50157">
    <property type="entry name" value="ZINC_FINGER_C2H2_2"/>
    <property type="match status" value="5"/>
</dbReference>
<dbReference type="InterPro" id="IPR050752">
    <property type="entry name" value="C2H2-ZF_domain"/>
</dbReference>
<dbReference type="InterPro" id="IPR001909">
    <property type="entry name" value="KRAB"/>
</dbReference>
<dbReference type="Gene3D" id="3.30.160.60">
    <property type="entry name" value="Classic Zinc Finger"/>
    <property type="match status" value="5"/>
</dbReference>
<evidence type="ECO:0000256" key="12">
    <source>
        <dbReference type="PROSITE-ProRule" id="PRU00042"/>
    </source>
</evidence>
<evidence type="ECO:0000256" key="7">
    <source>
        <dbReference type="ARBA" id="ARBA00022833"/>
    </source>
</evidence>
<dbReference type="eggNOG" id="KOG1721">
    <property type="taxonomic scope" value="Eukaryota"/>
</dbReference>
<dbReference type="CTD" id="7627"/>
<keyword evidence="7" id="KW-0862">Zinc</keyword>
<feature type="domain" description="C2H2-type" evidence="14">
    <location>
        <begin position="255"/>
        <end position="282"/>
    </location>
</feature>
<dbReference type="RefSeq" id="XP_056661772.1">
    <property type="nucleotide sequence ID" value="XM_056805794.1"/>
</dbReference>
<evidence type="ECO:0000259" key="15">
    <source>
        <dbReference type="PROSITE" id="PS50805"/>
    </source>
</evidence>
<keyword evidence="10" id="KW-0804">Transcription</keyword>
<proteinExistence type="inferred from homology"/>
<evidence type="ECO:0000256" key="2">
    <source>
        <dbReference type="ARBA" id="ARBA00004123"/>
    </source>
</evidence>
<protein>
    <recommendedName>
        <fullName evidence="18">Zinc finger protein 75A</fullName>
    </recommendedName>
</protein>
<feature type="compositionally biased region" description="Polar residues" evidence="13">
    <location>
        <begin position="70"/>
        <end position="79"/>
    </location>
</feature>
<evidence type="ECO:0000256" key="13">
    <source>
        <dbReference type="SAM" id="MobiDB-lite"/>
    </source>
</evidence>
<dbReference type="Bgee" id="ENSMODG00000027730">
    <property type="expression patterns" value="Expressed in uterine wall and 20 other cell types or tissues"/>
</dbReference>
<dbReference type="PANTHER" id="PTHR24384">
    <property type="entry name" value="FINGER PUTATIVE TRANSCRIPTION FACTOR FAMILY-RELATED"/>
    <property type="match status" value="1"/>
</dbReference>
<dbReference type="FunFam" id="3.30.160.60:FF:000250">
    <property type="entry name" value="zinc finger protein 197 isoform X1"/>
    <property type="match status" value="1"/>
</dbReference>
<dbReference type="SMART" id="SM00349">
    <property type="entry name" value="KRAB"/>
    <property type="match status" value="1"/>
</dbReference>
<keyword evidence="6 12" id="KW-0863">Zinc-finger</keyword>
<dbReference type="SUPFAM" id="SSF57667">
    <property type="entry name" value="beta-beta-alpha zinc fingers"/>
    <property type="match status" value="3"/>
</dbReference>
<evidence type="ECO:0000256" key="5">
    <source>
        <dbReference type="ARBA" id="ARBA00022737"/>
    </source>
</evidence>
<dbReference type="InterPro" id="IPR036051">
    <property type="entry name" value="KRAB_dom_sf"/>
</dbReference>
<dbReference type="PROSITE" id="PS50805">
    <property type="entry name" value="KRAB"/>
    <property type="match status" value="1"/>
</dbReference>
<dbReference type="GO" id="GO:0008270">
    <property type="term" value="F:zinc ion binding"/>
    <property type="evidence" value="ECO:0007669"/>
    <property type="project" value="UniProtKB-KW"/>
</dbReference>
<dbReference type="GO" id="GO:0005634">
    <property type="term" value="C:nucleus"/>
    <property type="evidence" value="ECO:0007669"/>
    <property type="project" value="UniProtKB-SubCell"/>
</dbReference>
<evidence type="ECO:0000256" key="9">
    <source>
        <dbReference type="ARBA" id="ARBA00023125"/>
    </source>
</evidence>
<feature type="domain" description="C2H2-type" evidence="14">
    <location>
        <begin position="283"/>
        <end position="310"/>
    </location>
</feature>
<evidence type="ECO:0000256" key="1">
    <source>
        <dbReference type="ARBA" id="ARBA00003767"/>
    </source>
</evidence>
<organism evidence="16 17">
    <name type="scientific">Monodelphis domestica</name>
    <name type="common">Gray short-tailed opossum</name>
    <dbReference type="NCBI Taxonomy" id="13616"/>
    <lineage>
        <taxon>Eukaryota</taxon>
        <taxon>Metazoa</taxon>
        <taxon>Chordata</taxon>
        <taxon>Craniata</taxon>
        <taxon>Vertebrata</taxon>
        <taxon>Euteleostomi</taxon>
        <taxon>Mammalia</taxon>
        <taxon>Metatheria</taxon>
        <taxon>Didelphimorphia</taxon>
        <taxon>Didelphidae</taxon>
        <taxon>Monodelphis</taxon>
    </lineage>
</organism>
<dbReference type="CDD" id="cd07765">
    <property type="entry name" value="KRAB_A-box"/>
    <property type="match status" value="1"/>
</dbReference>
<feature type="domain" description="KRAB" evidence="15">
    <location>
        <begin position="1"/>
        <end position="66"/>
    </location>
</feature>
<dbReference type="HOGENOM" id="CLU_002678_49_8_1"/>
<dbReference type="FunFam" id="3.30.160.60:FF:000212">
    <property type="entry name" value="zinc finger protein 382 isoform X2"/>
    <property type="match status" value="1"/>
</dbReference>
<feature type="domain" description="C2H2-type" evidence="14">
    <location>
        <begin position="171"/>
        <end position="198"/>
    </location>
</feature>
<dbReference type="InterPro" id="IPR013087">
    <property type="entry name" value="Znf_C2H2_type"/>
</dbReference>
<evidence type="ECO:0000256" key="6">
    <source>
        <dbReference type="ARBA" id="ARBA00022771"/>
    </source>
</evidence>
<sequence>MYFSQEEWEILGPIQKDLYKDVMQETYGNMISVALFMIPKPELISCLEQEKEPCVTNSKESKEIPKDSNTEMTDSSICPNGINATIENEKPEEVYHIPLEIQASDDTLSEKTDGEVFKRTELKEVHENKCREEKPQHNFPVGKWKKYSPWKKSLRKLMETHKKAYTGEKPFKCHICGKSFKVSSDLIKHQRVHTEERPYRCQECDKRFRWSSDLNKHLMTHRGIKPHRCSWCGKSFSQNTNLLTHQRTHTGEKPFKCHECGKRFSQNSHLIKHQRTHTGEQPYTCSMCGRNFSRRSSLLRHQKLHREKETVSVLILKESSKWS</sequence>
<name>F7B669_MONDO</name>
<feature type="compositionally biased region" description="Basic and acidic residues" evidence="13">
    <location>
        <begin position="56"/>
        <end position="69"/>
    </location>
</feature>
<dbReference type="FunFam" id="3.30.160.60:FF:000720">
    <property type="entry name" value="zinc finger protein 18 isoform X2"/>
    <property type="match status" value="1"/>
</dbReference>
<dbReference type="GO" id="GO:0006357">
    <property type="term" value="P:regulation of transcription by RNA polymerase II"/>
    <property type="evidence" value="ECO:0000318"/>
    <property type="project" value="GO_Central"/>
</dbReference>
<dbReference type="Pfam" id="PF00096">
    <property type="entry name" value="zf-C2H2"/>
    <property type="match status" value="5"/>
</dbReference>
<dbReference type="OMA" id="TENHQPM"/>
<keyword evidence="17" id="KW-1185">Reference proteome</keyword>
<reference evidence="16" key="3">
    <citation type="submission" date="2025-09" db="UniProtKB">
        <authorList>
            <consortium name="Ensembl"/>
        </authorList>
    </citation>
    <scope>IDENTIFICATION</scope>
</reference>
<dbReference type="SUPFAM" id="SSF109640">
    <property type="entry name" value="KRAB domain (Kruppel-associated box)"/>
    <property type="match status" value="1"/>
</dbReference>
<evidence type="ECO:0000256" key="3">
    <source>
        <dbReference type="ARBA" id="ARBA00006991"/>
    </source>
</evidence>